<sequence length="394" mass="41886">MTPQARVQAAIEILDRILEGQPAEQALTGWARRARYAGSGDRAAIRDHVFDALRRKRSLAARGGADTGRGLMLGAVRDAGQDPDQVFTGARHAPPALAGDERGAGRRPSEGAEALDLPDWLWPEFSRSLGADAARAGAALQGRAPVFLRVNSGRTDRATVMAALAEEGIETAPHQTVPTALRVLSGARRIARSTPYETGQVELQDASSQAVTLSIPIEPGMRVLDYCAGGGGKSLALAARGARVWAHDADPGRMADLPQRARHAGVDIGVLADGVPPGAEPFDVVLIDVPCSGSGAWRRSPAGKWSLTAEQLAGLQRIQAGLLRDTSRLVAGNGCLAYATCSVLRGENSEQIETFMADSSGWKMQFTRQWPVDEDGDGFFAAHLTRKQIANNHR</sequence>
<dbReference type="AlphaFoldDB" id="A0A1H6WIC4"/>
<keyword evidence="4 5" id="KW-0694">RNA-binding</keyword>
<evidence type="ECO:0000256" key="1">
    <source>
        <dbReference type="ARBA" id="ARBA00022603"/>
    </source>
</evidence>
<dbReference type="GO" id="GO:0008173">
    <property type="term" value="F:RNA methyltransferase activity"/>
    <property type="evidence" value="ECO:0007669"/>
    <property type="project" value="InterPro"/>
</dbReference>
<dbReference type="SUPFAM" id="SSF53335">
    <property type="entry name" value="S-adenosyl-L-methionine-dependent methyltransferases"/>
    <property type="match status" value="1"/>
</dbReference>
<protein>
    <submittedName>
        <fullName evidence="8">16S rRNA (Cytosine967-C5)-methyltransferase</fullName>
    </submittedName>
</protein>
<dbReference type="PANTHER" id="PTHR22807">
    <property type="entry name" value="NOP2 YEAST -RELATED NOL1/NOP2/FMU SUN DOMAIN-CONTAINING"/>
    <property type="match status" value="1"/>
</dbReference>
<evidence type="ECO:0000256" key="4">
    <source>
        <dbReference type="ARBA" id="ARBA00022884"/>
    </source>
</evidence>
<dbReference type="STRING" id="1227549.SAMN05444007_103406"/>
<feature type="binding site" evidence="5">
    <location>
        <position position="248"/>
    </location>
    <ligand>
        <name>S-adenosyl-L-methionine</name>
        <dbReference type="ChEBI" id="CHEBI:59789"/>
    </ligand>
</feature>
<feature type="binding site" evidence="5">
    <location>
        <position position="288"/>
    </location>
    <ligand>
        <name>S-adenosyl-L-methionine</name>
        <dbReference type="ChEBI" id="CHEBI:59789"/>
    </ligand>
</feature>
<dbReference type="InterPro" id="IPR023267">
    <property type="entry name" value="RCMT"/>
</dbReference>
<gene>
    <name evidence="8" type="ORF">SAMN05444007_103406</name>
</gene>
<name>A0A1H6WIC4_9RHOB</name>
<evidence type="ECO:0000256" key="3">
    <source>
        <dbReference type="ARBA" id="ARBA00022691"/>
    </source>
</evidence>
<keyword evidence="9" id="KW-1185">Reference proteome</keyword>
<feature type="active site" description="Nucleophile" evidence="5">
    <location>
        <position position="341"/>
    </location>
</feature>
<dbReference type="InterPro" id="IPR001678">
    <property type="entry name" value="MeTrfase_RsmB-F_NOP2_dom"/>
</dbReference>
<evidence type="ECO:0000256" key="2">
    <source>
        <dbReference type="ARBA" id="ARBA00022679"/>
    </source>
</evidence>
<comment type="caution">
    <text evidence="5">Lacks conserved residue(s) required for the propagation of feature annotation.</text>
</comment>
<feature type="region of interest" description="Disordered" evidence="6">
    <location>
        <begin position="90"/>
        <end position="112"/>
    </location>
</feature>
<dbReference type="Proteomes" id="UP000199379">
    <property type="component" value="Unassembled WGS sequence"/>
</dbReference>
<keyword evidence="1 5" id="KW-0489">Methyltransferase</keyword>
<evidence type="ECO:0000313" key="8">
    <source>
        <dbReference type="EMBL" id="SEJ13847.1"/>
    </source>
</evidence>
<evidence type="ECO:0000313" key="9">
    <source>
        <dbReference type="Proteomes" id="UP000199379"/>
    </source>
</evidence>
<evidence type="ECO:0000259" key="7">
    <source>
        <dbReference type="PROSITE" id="PS51686"/>
    </source>
</evidence>
<dbReference type="Pfam" id="PF22458">
    <property type="entry name" value="RsmF-B_ferredox"/>
    <property type="match status" value="1"/>
</dbReference>
<dbReference type="PANTHER" id="PTHR22807:SF53">
    <property type="entry name" value="RIBOSOMAL RNA SMALL SUBUNIT METHYLTRANSFERASE B-RELATED"/>
    <property type="match status" value="1"/>
</dbReference>
<dbReference type="Pfam" id="PF01189">
    <property type="entry name" value="Methyltr_RsmB-F"/>
    <property type="match status" value="1"/>
</dbReference>
<evidence type="ECO:0000256" key="5">
    <source>
        <dbReference type="PROSITE-ProRule" id="PRU01023"/>
    </source>
</evidence>
<proteinExistence type="inferred from homology"/>
<organism evidence="8 9">
    <name type="scientific">Cribrihabitans marinus</name>
    <dbReference type="NCBI Taxonomy" id="1227549"/>
    <lineage>
        <taxon>Bacteria</taxon>
        <taxon>Pseudomonadati</taxon>
        <taxon>Pseudomonadota</taxon>
        <taxon>Alphaproteobacteria</taxon>
        <taxon>Rhodobacterales</taxon>
        <taxon>Paracoccaceae</taxon>
        <taxon>Cribrihabitans</taxon>
    </lineage>
</organism>
<dbReference type="GO" id="GO:0003723">
    <property type="term" value="F:RNA binding"/>
    <property type="evidence" value="ECO:0007669"/>
    <property type="project" value="UniProtKB-UniRule"/>
</dbReference>
<dbReference type="CDD" id="cd02440">
    <property type="entry name" value="AdoMet_MTases"/>
    <property type="match status" value="1"/>
</dbReference>
<dbReference type="Gene3D" id="3.30.70.1170">
    <property type="entry name" value="Sun protein, domain 3"/>
    <property type="match status" value="1"/>
</dbReference>
<keyword evidence="2 5" id="KW-0808">Transferase</keyword>
<feature type="compositionally biased region" description="Basic and acidic residues" evidence="6">
    <location>
        <begin position="99"/>
        <end position="110"/>
    </location>
</feature>
<accession>A0A1H6WIC4</accession>
<dbReference type="InterPro" id="IPR049560">
    <property type="entry name" value="MeTrfase_RsmB-F_NOP2_cat"/>
</dbReference>
<dbReference type="OrthoDB" id="9810297at2"/>
<reference evidence="8 9" key="1">
    <citation type="submission" date="2016-10" db="EMBL/GenBank/DDBJ databases">
        <authorList>
            <person name="de Groot N.N."/>
        </authorList>
    </citation>
    <scope>NUCLEOTIDE SEQUENCE [LARGE SCALE GENOMIC DNA]</scope>
    <source>
        <strain evidence="8 9">DSM 29340</strain>
    </source>
</reference>
<keyword evidence="3 5" id="KW-0949">S-adenosyl-L-methionine</keyword>
<dbReference type="PRINTS" id="PR02008">
    <property type="entry name" value="RCMTFAMILY"/>
</dbReference>
<dbReference type="InterPro" id="IPR029063">
    <property type="entry name" value="SAM-dependent_MTases_sf"/>
</dbReference>
<dbReference type="RefSeq" id="WP_092364132.1">
    <property type="nucleotide sequence ID" value="NZ_BMGV01000003.1"/>
</dbReference>
<comment type="similarity">
    <text evidence="5">Belongs to the class I-like SAM-binding methyltransferase superfamily. RsmB/NOP family.</text>
</comment>
<dbReference type="Gene3D" id="3.40.50.150">
    <property type="entry name" value="Vaccinia Virus protein VP39"/>
    <property type="match status" value="1"/>
</dbReference>
<dbReference type="EMBL" id="FNYD01000003">
    <property type="protein sequence ID" value="SEJ13847.1"/>
    <property type="molecule type" value="Genomic_DNA"/>
</dbReference>
<feature type="domain" description="SAM-dependent MTase RsmB/NOP-type" evidence="7">
    <location>
        <begin position="136"/>
        <end position="394"/>
    </location>
</feature>
<evidence type="ECO:0000256" key="6">
    <source>
        <dbReference type="SAM" id="MobiDB-lite"/>
    </source>
</evidence>
<dbReference type="PROSITE" id="PS51686">
    <property type="entry name" value="SAM_MT_RSMB_NOP"/>
    <property type="match status" value="1"/>
</dbReference>
<dbReference type="InterPro" id="IPR054728">
    <property type="entry name" value="RsmB-like_ferredoxin"/>
</dbReference>
<dbReference type="GO" id="GO:0001510">
    <property type="term" value="P:RNA methylation"/>
    <property type="evidence" value="ECO:0007669"/>
    <property type="project" value="InterPro"/>
</dbReference>